<dbReference type="InterPro" id="IPR036259">
    <property type="entry name" value="MFS_trans_sf"/>
</dbReference>
<feature type="transmembrane region" description="Helical" evidence="10">
    <location>
        <begin position="291"/>
        <end position="312"/>
    </location>
</feature>
<feature type="transmembrane region" description="Helical" evidence="10">
    <location>
        <begin position="324"/>
        <end position="343"/>
    </location>
</feature>
<feature type="transmembrane region" description="Helical" evidence="10">
    <location>
        <begin position="150"/>
        <end position="171"/>
    </location>
</feature>
<feature type="transmembrane region" description="Helical" evidence="10">
    <location>
        <begin position="183"/>
        <end position="207"/>
    </location>
</feature>
<feature type="transmembrane region" description="Helical" evidence="10">
    <location>
        <begin position="54"/>
        <end position="72"/>
    </location>
</feature>
<dbReference type="PANTHER" id="PTHR48022">
    <property type="entry name" value="PLASTIDIC GLUCOSE TRANSPORTER 4"/>
    <property type="match status" value="1"/>
</dbReference>
<gene>
    <name evidence="12" type="ORF">WJX72_008975</name>
</gene>
<organism evidence="12 13">
    <name type="scientific">[Myrmecia] bisecta</name>
    <dbReference type="NCBI Taxonomy" id="41462"/>
    <lineage>
        <taxon>Eukaryota</taxon>
        <taxon>Viridiplantae</taxon>
        <taxon>Chlorophyta</taxon>
        <taxon>core chlorophytes</taxon>
        <taxon>Trebouxiophyceae</taxon>
        <taxon>Trebouxiales</taxon>
        <taxon>Trebouxiaceae</taxon>
        <taxon>Myrmecia</taxon>
    </lineage>
</organism>
<dbReference type="InterPro" id="IPR005829">
    <property type="entry name" value="Sugar_transporter_CS"/>
</dbReference>
<dbReference type="PRINTS" id="PR00171">
    <property type="entry name" value="SUGRTRNSPORT"/>
</dbReference>
<dbReference type="Gene3D" id="1.20.1250.20">
    <property type="entry name" value="MFS general substrate transporter like domains"/>
    <property type="match status" value="1"/>
</dbReference>
<accession>A0AAW1QFY8</accession>
<keyword evidence="13" id="KW-1185">Reference proteome</keyword>
<dbReference type="GO" id="GO:0005351">
    <property type="term" value="F:carbohydrate:proton symporter activity"/>
    <property type="evidence" value="ECO:0007669"/>
    <property type="project" value="TreeGrafter"/>
</dbReference>
<reference evidence="12 13" key="1">
    <citation type="journal article" date="2024" name="Nat. Commun.">
        <title>Phylogenomics reveals the evolutionary origins of lichenization in chlorophyte algae.</title>
        <authorList>
            <person name="Puginier C."/>
            <person name="Libourel C."/>
            <person name="Otte J."/>
            <person name="Skaloud P."/>
            <person name="Haon M."/>
            <person name="Grisel S."/>
            <person name="Petersen M."/>
            <person name="Berrin J.G."/>
            <person name="Delaux P.M."/>
            <person name="Dal Grande F."/>
            <person name="Keller J."/>
        </authorList>
    </citation>
    <scope>NUCLEOTIDE SEQUENCE [LARGE SCALE GENOMIC DNA]</scope>
    <source>
        <strain evidence="12 13">SAG 2043</strain>
    </source>
</reference>
<dbReference type="CDD" id="cd17315">
    <property type="entry name" value="MFS_GLUT_like"/>
    <property type="match status" value="1"/>
</dbReference>
<keyword evidence="4" id="KW-1003">Cell membrane</keyword>
<evidence type="ECO:0000313" key="13">
    <source>
        <dbReference type="Proteomes" id="UP001489004"/>
    </source>
</evidence>
<dbReference type="InterPro" id="IPR020846">
    <property type="entry name" value="MFS_dom"/>
</dbReference>
<keyword evidence="7 10" id="KW-1133">Transmembrane helix</keyword>
<comment type="caution">
    <text evidence="12">The sequence shown here is derived from an EMBL/GenBank/DDBJ whole genome shotgun (WGS) entry which is preliminary data.</text>
</comment>
<evidence type="ECO:0000256" key="3">
    <source>
        <dbReference type="ARBA" id="ARBA00022448"/>
    </source>
</evidence>
<dbReference type="SUPFAM" id="SSF103473">
    <property type="entry name" value="MFS general substrate transporter"/>
    <property type="match status" value="1"/>
</dbReference>
<dbReference type="InterPro" id="IPR005828">
    <property type="entry name" value="MFS_sugar_transport-like"/>
</dbReference>
<keyword evidence="6 10" id="KW-0812">Transmembrane</keyword>
<feature type="transmembrane region" description="Helical" evidence="10">
    <location>
        <begin position="422"/>
        <end position="442"/>
    </location>
</feature>
<dbReference type="PROSITE" id="PS00217">
    <property type="entry name" value="SUGAR_TRANSPORT_2"/>
    <property type="match status" value="1"/>
</dbReference>
<feature type="transmembrane region" description="Helical" evidence="10">
    <location>
        <begin position="213"/>
        <end position="232"/>
    </location>
</feature>
<feature type="transmembrane region" description="Helical" evidence="10">
    <location>
        <begin position="125"/>
        <end position="144"/>
    </location>
</feature>
<proteinExistence type="inferred from homology"/>
<feature type="transmembrane region" description="Helical" evidence="10">
    <location>
        <begin position="388"/>
        <end position="410"/>
    </location>
</feature>
<dbReference type="InterPro" id="IPR003663">
    <property type="entry name" value="Sugar/inositol_transpt"/>
</dbReference>
<evidence type="ECO:0000256" key="10">
    <source>
        <dbReference type="SAM" id="Phobius"/>
    </source>
</evidence>
<dbReference type="FunFam" id="1.20.1250.20:FF:000218">
    <property type="entry name" value="facilitated trehalose transporter Tret1"/>
    <property type="match status" value="1"/>
</dbReference>
<evidence type="ECO:0000313" key="12">
    <source>
        <dbReference type="EMBL" id="KAK9820324.1"/>
    </source>
</evidence>
<evidence type="ECO:0000259" key="11">
    <source>
        <dbReference type="PROSITE" id="PS50850"/>
    </source>
</evidence>
<feature type="domain" description="Major facilitator superfamily (MFS) profile" evidence="11">
    <location>
        <begin position="57"/>
        <end position="476"/>
    </location>
</feature>
<evidence type="ECO:0000256" key="7">
    <source>
        <dbReference type="ARBA" id="ARBA00022989"/>
    </source>
</evidence>
<evidence type="ECO:0000256" key="5">
    <source>
        <dbReference type="ARBA" id="ARBA00022597"/>
    </source>
</evidence>
<feature type="transmembrane region" description="Helical" evidence="10">
    <location>
        <begin position="92"/>
        <end position="113"/>
    </location>
</feature>
<protein>
    <recommendedName>
        <fullName evidence="11">Major facilitator superfamily (MFS) profile domain-containing protein</fullName>
    </recommendedName>
</protein>
<evidence type="ECO:0000256" key="9">
    <source>
        <dbReference type="RuleBase" id="RU003346"/>
    </source>
</evidence>
<keyword evidence="3 9" id="KW-0813">Transport</keyword>
<comment type="similarity">
    <text evidence="2 9">Belongs to the major facilitator superfamily. Sugar transporter (TC 2.A.1.1) family.</text>
</comment>
<evidence type="ECO:0000256" key="8">
    <source>
        <dbReference type="ARBA" id="ARBA00023136"/>
    </source>
</evidence>
<comment type="subcellular location">
    <subcellularLocation>
        <location evidence="1">Cell membrane</location>
        <topology evidence="1">Multi-pass membrane protein</topology>
    </subcellularLocation>
</comment>
<dbReference type="Pfam" id="PF00083">
    <property type="entry name" value="Sugar_tr"/>
    <property type="match status" value="1"/>
</dbReference>
<evidence type="ECO:0000256" key="6">
    <source>
        <dbReference type="ARBA" id="ARBA00022692"/>
    </source>
</evidence>
<dbReference type="PANTHER" id="PTHR48022:SF2">
    <property type="entry name" value="PLASTIDIC GLUCOSE TRANSPORTER 4"/>
    <property type="match status" value="1"/>
</dbReference>
<dbReference type="InterPro" id="IPR050360">
    <property type="entry name" value="MFS_Sugar_Transporters"/>
</dbReference>
<keyword evidence="5" id="KW-0762">Sugar transport</keyword>
<feature type="transmembrane region" description="Helical" evidence="10">
    <location>
        <begin position="448"/>
        <end position="468"/>
    </location>
</feature>
<dbReference type="AlphaFoldDB" id="A0AAW1QFY8"/>
<name>A0AAW1QFY8_9CHLO</name>
<feature type="transmembrane region" description="Helical" evidence="10">
    <location>
        <begin position="355"/>
        <end position="376"/>
    </location>
</feature>
<sequence length="491" mass="49417">MRGNQVALSFRGPSPIGAAEILSTPGGKPRSGVIAQAVVAASGTDSDKSSLGPVLYCVAIASLGAFAFGFHLGVVNGPLAAIAADLGFGGNAALQGTVVSSLLAGAAAGSVTGSSLADNLGRRKAFLVAAIPLFLGPFLSAAASSLTGMLAGRVLAGLGIGLSSALVPLYISEVAPTEVRGALGSINQLVICIGILAALVVNVLIPAADWRNMFYLAGVPAILLALGMLTCPESPRWLATQRRLPEAEEGARRLWGPSGPAQLGGGALEDVAKDVVKSEPGLGEMLSNKGVLIGCTLFLLQQFSGINAIVYFSSSVFAQAGVKSGALASAAVGAINVVGTMVAASLMDRAGRKQLLTLSFGGMGLAMAAMCAGLGLESLAGLSGNIALFGTLAYVLSFALGAGPVPGLLVPEITPSHLRGKALSAAMAVHWVCNFALGQLFLPALSKFGVSTVYAFFAAICFATVIFTQSQVVETKGRSLEDIEKAMAAAS</sequence>
<dbReference type="EMBL" id="JALJOR010000003">
    <property type="protein sequence ID" value="KAK9820324.1"/>
    <property type="molecule type" value="Genomic_DNA"/>
</dbReference>
<dbReference type="NCBIfam" id="TIGR00879">
    <property type="entry name" value="SP"/>
    <property type="match status" value="1"/>
</dbReference>
<dbReference type="GO" id="GO:0005886">
    <property type="term" value="C:plasma membrane"/>
    <property type="evidence" value="ECO:0007669"/>
    <property type="project" value="UniProtKB-SubCell"/>
</dbReference>
<keyword evidence="8 10" id="KW-0472">Membrane</keyword>
<dbReference type="Proteomes" id="UP001489004">
    <property type="component" value="Unassembled WGS sequence"/>
</dbReference>
<evidence type="ECO:0000256" key="1">
    <source>
        <dbReference type="ARBA" id="ARBA00004651"/>
    </source>
</evidence>
<evidence type="ECO:0000256" key="2">
    <source>
        <dbReference type="ARBA" id="ARBA00010992"/>
    </source>
</evidence>
<dbReference type="PROSITE" id="PS50850">
    <property type="entry name" value="MFS"/>
    <property type="match status" value="1"/>
</dbReference>
<evidence type="ECO:0000256" key="4">
    <source>
        <dbReference type="ARBA" id="ARBA00022475"/>
    </source>
</evidence>